<protein>
    <submittedName>
        <fullName evidence="1">Uncharacterized protein</fullName>
    </submittedName>
</protein>
<organism evidence="1 2">
    <name type="scientific">Melipona quadrifasciata</name>
    <dbReference type="NCBI Taxonomy" id="166423"/>
    <lineage>
        <taxon>Eukaryota</taxon>
        <taxon>Metazoa</taxon>
        <taxon>Ecdysozoa</taxon>
        <taxon>Arthropoda</taxon>
        <taxon>Hexapoda</taxon>
        <taxon>Insecta</taxon>
        <taxon>Pterygota</taxon>
        <taxon>Neoptera</taxon>
        <taxon>Endopterygota</taxon>
        <taxon>Hymenoptera</taxon>
        <taxon>Apocrita</taxon>
        <taxon>Aculeata</taxon>
        <taxon>Apoidea</taxon>
        <taxon>Anthophila</taxon>
        <taxon>Apidae</taxon>
        <taxon>Melipona</taxon>
    </lineage>
</organism>
<sequence>MAAICSGRYLWNVSTRIFCLDIFLTDFSLTKFRSLQSQLAVQICRDCLEQELRESHRAINLIGNYQRLTPREIRAQEIEKKNHVFEIARKTHSGSFRMIPDSESICQTSESAVRSTDVYHKIKNTPEGEAASVTAWKRYQQLVAIVESRGGKFNRKSMIEAIFRGNDLPLKKLQEIASRFLP</sequence>
<keyword evidence="2" id="KW-1185">Reference proteome</keyword>
<reference evidence="1 2" key="1">
    <citation type="submission" date="2015-07" db="EMBL/GenBank/DDBJ databases">
        <title>The genome of Melipona quadrifasciata.</title>
        <authorList>
            <person name="Pan H."/>
            <person name="Kapheim K."/>
        </authorList>
    </citation>
    <scope>NUCLEOTIDE SEQUENCE [LARGE SCALE GENOMIC DNA]</scope>
    <source>
        <strain evidence="1">0111107301</strain>
        <tissue evidence="1">Whole body</tissue>
    </source>
</reference>
<dbReference type="OrthoDB" id="7574463at2759"/>
<evidence type="ECO:0000313" key="1">
    <source>
        <dbReference type="EMBL" id="KOX79558.1"/>
    </source>
</evidence>
<proteinExistence type="predicted"/>
<accession>A0A0N0U777</accession>
<gene>
    <name evidence="1" type="ORF">WN51_02824</name>
</gene>
<dbReference type="Proteomes" id="UP000053105">
    <property type="component" value="Unassembled WGS sequence"/>
</dbReference>
<dbReference type="EMBL" id="KQ435711">
    <property type="protein sequence ID" value="KOX79558.1"/>
    <property type="molecule type" value="Genomic_DNA"/>
</dbReference>
<dbReference type="AlphaFoldDB" id="A0A0N0U777"/>
<name>A0A0N0U777_9HYME</name>
<evidence type="ECO:0000313" key="2">
    <source>
        <dbReference type="Proteomes" id="UP000053105"/>
    </source>
</evidence>